<comment type="subcellular location">
    <subcellularLocation>
        <location evidence="1">Endomembrane system</location>
    </subcellularLocation>
</comment>
<keyword evidence="2" id="KW-0175">Coiled coil</keyword>
<proteinExistence type="predicted"/>
<keyword evidence="3" id="KW-0472">Membrane</keyword>
<organism evidence="4 5">
    <name type="scientific">Ketobacter alkanivorans</name>
    <dbReference type="NCBI Taxonomy" id="1917421"/>
    <lineage>
        <taxon>Bacteria</taxon>
        <taxon>Pseudomonadati</taxon>
        <taxon>Pseudomonadota</taxon>
        <taxon>Gammaproteobacteria</taxon>
        <taxon>Pseudomonadales</taxon>
        <taxon>Ketobacteraceae</taxon>
        <taxon>Ketobacter</taxon>
    </lineage>
</organism>
<dbReference type="PANTHER" id="PTHR13806:SF31">
    <property type="entry name" value="FLOTILLIN-LIKE PROTEIN 1-RELATED"/>
    <property type="match status" value="1"/>
</dbReference>
<dbReference type="InterPro" id="IPR027705">
    <property type="entry name" value="Flotillin_fam"/>
</dbReference>
<evidence type="ECO:0008006" key="6">
    <source>
        <dbReference type="Google" id="ProtNLM"/>
    </source>
</evidence>
<evidence type="ECO:0000313" key="4">
    <source>
        <dbReference type="EMBL" id="AUM13391.1"/>
    </source>
</evidence>
<feature type="coiled-coil region" evidence="2">
    <location>
        <begin position="322"/>
        <end position="372"/>
    </location>
</feature>
<feature type="coiled-coil region" evidence="2">
    <location>
        <begin position="558"/>
        <end position="585"/>
    </location>
</feature>
<keyword evidence="3" id="KW-1133">Transmembrane helix</keyword>
<evidence type="ECO:0000256" key="2">
    <source>
        <dbReference type="SAM" id="Coils"/>
    </source>
</evidence>
<keyword evidence="5" id="KW-1185">Reference proteome</keyword>
<dbReference type="EMBL" id="CP022684">
    <property type="protein sequence ID" value="AUM13391.1"/>
    <property type="molecule type" value="Genomic_DNA"/>
</dbReference>
<keyword evidence="3" id="KW-0812">Transmembrane</keyword>
<dbReference type="GO" id="GO:0005886">
    <property type="term" value="C:plasma membrane"/>
    <property type="evidence" value="ECO:0007669"/>
    <property type="project" value="TreeGrafter"/>
</dbReference>
<name>A0A2K9LMM4_9GAMM</name>
<dbReference type="InterPro" id="IPR036013">
    <property type="entry name" value="Band_7/SPFH_dom_sf"/>
</dbReference>
<dbReference type="Gene3D" id="3.30.479.30">
    <property type="entry name" value="Band 7 domain"/>
    <property type="match status" value="1"/>
</dbReference>
<sequence>MDLSIIMPVLTVVGFILLVLVGLLSLFKAFYIKVDQGKALIVNDMSSTPKVYFTGAMVLPVIHRREIMKISVITLEIDRRGKDGLICKDNLRADINVAFYLRVNETAQDVLKVAKAVGVERASSKDAVNELFNAKFSEALKTVGKKMDFLELFENRIQFRDRIIEVIGEDLNGYVLEDVAIDYLEQTPKSALDPYNILDSEGIRRITEITATQNVETNRLERDEELEIKRKNVSTREAMLELERQQSDAEAKQQREVESIRAREQAETLKVKEEERQKAESARISAEESIQIAEENKCRQVEIAGKNRERAVAIEHEKVEKARQLEVVNREREVELQTIEKEKALEEERKIIANTISERIAVEKKVAEEEERIKDVRTISEAERSKQVKVLDAEADAQEDLVKHVKKAEAEELMATHRAKEINVIAQAELEAAAKQAEAQIKRAEGTQAEEAASGLAAARVQEAKAVALEKEGIAKANADQAQGIARARVIEEQAAANEKQGLADAHVLEEKLAAKARGEKEIGMTEVKVMEGKLTAQATGDEAIGRAAAIAEREKGLAAAEIIREKARAEAEGLTDKFDAMNNMSPEAREFEELRMRLELAFEEVMATIAANKDIAKEQADVLSAALSKAKIEIVGGEGDYFNSFAKALSVGNAINAVSGKSPVVQQALSKLMSLGGGEQPVATAPDVAVDKEA</sequence>
<accession>A0A2K9LMM4</accession>
<protein>
    <recommendedName>
        <fullName evidence="6">Flotillin</fullName>
    </recommendedName>
</protein>
<dbReference type="AlphaFoldDB" id="A0A2K9LMM4"/>
<dbReference type="KEGG" id="kak:Kalk_13600"/>
<dbReference type="RefSeq" id="WP_101894769.1">
    <property type="nucleotide sequence ID" value="NZ_CP022684.1"/>
</dbReference>
<dbReference type="OrthoDB" id="9815577at2"/>
<evidence type="ECO:0000313" key="5">
    <source>
        <dbReference type="Proteomes" id="UP000235116"/>
    </source>
</evidence>
<dbReference type="Proteomes" id="UP000235116">
    <property type="component" value="Chromosome"/>
</dbReference>
<dbReference type="PANTHER" id="PTHR13806">
    <property type="entry name" value="FLOTILLIN-RELATED"/>
    <property type="match status" value="1"/>
</dbReference>
<evidence type="ECO:0000256" key="1">
    <source>
        <dbReference type="ARBA" id="ARBA00004308"/>
    </source>
</evidence>
<feature type="coiled-coil region" evidence="2">
    <location>
        <begin position="232"/>
        <end position="296"/>
    </location>
</feature>
<dbReference type="GO" id="GO:0012505">
    <property type="term" value="C:endomembrane system"/>
    <property type="evidence" value="ECO:0007669"/>
    <property type="project" value="UniProtKB-SubCell"/>
</dbReference>
<gene>
    <name evidence="4" type="ORF">Kalk_13600</name>
</gene>
<evidence type="ECO:0000256" key="3">
    <source>
        <dbReference type="SAM" id="Phobius"/>
    </source>
</evidence>
<reference evidence="5" key="1">
    <citation type="submission" date="2017-08" db="EMBL/GenBank/DDBJ databases">
        <title>Direct submision.</title>
        <authorList>
            <person name="Kim S.-J."/>
            <person name="Rhee S.-K."/>
        </authorList>
    </citation>
    <scope>NUCLEOTIDE SEQUENCE [LARGE SCALE GENOMIC DNA]</scope>
    <source>
        <strain evidence="5">GI5</strain>
    </source>
</reference>
<dbReference type="SUPFAM" id="SSF117892">
    <property type="entry name" value="Band 7/SPFH domain"/>
    <property type="match status" value="1"/>
</dbReference>
<feature type="transmembrane region" description="Helical" evidence="3">
    <location>
        <begin position="6"/>
        <end position="27"/>
    </location>
</feature>